<name>A0ABP7PX37_9SPHI</name>
<dbReference type="Proteomes" id="UP001501081">
    <property type="component" value="Unassembled WGS sequence"/>
</dbReference>
<dbReference type="RefSeq" id="WP_344767803.1">
    <property type="nucleotide sequence ID" value="NZ_BAABAK010000015.1"/>
</dbReference>
<keyword evidence="1" id="KW-1134">Transmembrane beta strand</keyword>
<comment type="caution">
    <text evidence="4">The sequence shown here is derived from an EMBL/GenBank/DDBJ whole genome shotgun (WGS) entry which is preliminary data.</text>
</comment>
<organism evidence="4 5">
    <name type="scientific">Pedobacter ginsengiterrae</name>
    <dbReference type="NCBI Taxonomy" id="871696"/>
    <lineage>
        <taxon>Bacteria</taxon>
        <taxon>Pseudomonadati</taxon>
        <taxon>Bacteroidota</taxon>
        <taxon>Sphingobacteriia</taxon>
        <taxon>Sphingobacteriales</taxon>
        <taxon>Sphingobacteriaceae</taxon>
        <taxon>Pedobacter</taxon>
    </lineage>
</organism>
<dbReference type="InterPro" id="IPR008969">
    <property type="entry name" value="CarboxyPept-like_regulatory"/>
</dbReference>
<feature type="signal peptide" evidence="2">
    <location>
        <begin position="1"/>
        <end position="24"/>
    </location>
</feature>
<keyword evidence="5" id="KW-1185">Reference proteome</keyword>
<dbReference type="Pfam" id="PF07715">
    <property type="entry name" value="Plug"/>
    <property type="match status" value="1"/>
</dbReference>
<reference evidence="5" key="1">
    <citation type="journal article" date="2019" name="Int. J. Syst. Evol. Microbiol.">
        <title>The Global Catalogue of Microorganisms (GCM) 10K type strain sequencing project: providing services to taxonomists for standard genome sequencing and annotation.</title>
        <authorList>
            <consortium name="The Broad Institute Genomics Platform"/>
            <consortium name="The Broad Institute Genome Sequencing Center for Infectious Disease"/>
            <person name="Wu L."/>
            <person name="Ma J."/>
        </authorList>
    </citation>
    <scope>NUCLEOTIDE SEQUENCE [LARGE SCALE GENOMIC DNA]</scope>
    <source>
        <strain evidence="5">JCM 17338</strain>
    </source>
</reference>
<keyword evidence="2" id="KW-0732">Signal</keyword>
<keyword evidence="1" id="KW-0998">Cell outer membrane</keyword>
<dbReference type="SUPFAM" id="SSF49464">
    <property type="entry name" value="Carboxypeptidase regulatory domain-like"/>
    <property type="match status" value="1"/>
</dbReference>
<comment type="subcellular location">
    <subcellularLocation>
        <location evidence="1">Cell outer membrane</location>
        <topology evidence="1">Multi-pass membrane protein</topology>
    </subcellularLocation>
</comment>
<evidence type="ECO:0000256" key="2">
    <source>
        <dbReference type="SAM" id="SignalP"/>
    </source>
</evidence>
<feature type="chain" id="PRO_5046496266" evidence="2">
    <location>
        <begin position="25"/>
        <end position="941"/>
    </location>
</feature>
<feature type="domain" description="TonB-dependent receptor plug" evidence="3">
    <location>
        <begin position="118"/>
        <end position="231"/>
    </location>
</feature>
<evidence type="ECO:0000256" key="1">
    <source>
        <dbReference type="PROSITE-ProRule" id="PRU01360"/>
    </source>
</evidence>
<keyword evidence="1" id="KW-0812">Transmembrane</keyword>
<accession>A0ABP7PX37</accession>
<comment type="similarity">
    <text evidence="1">Belongs to the TonB-dependent receptor family.</text>
</comment>
<dbReference type="InterPro" id="IPR037066">
    <property type="entry name" value="Plug_dom_sf"/>
</dbReference>
<dbReference type="EMBL" id="BAABAK010000015">
    <property type="protein sequence ID" value="GAA3972883.1"/>
    <property type="molecule type" value="Genomic_DNA"/>
</dbReference>
<dbReference type="Pfam" id="PF13715">
    <property type="entry name" value="CarbopepD_reg_2"/>
    <property type="match status" value="1"/>
</dbReference>
<dbReference type="InterPro" id="IPR023996">
    <property type="entry name" value="TonB-dep_OMP_SusC/RagA"/>
</dbReference>
<dbReference type="InterPro" id="IPR012910">
    <property type="entry name" value="Plug_dom"/>
</dbReference>
<evidence type="ECO:0000313" key="5">
    <source>
        <dbReference type="Proteomes" id="UP001501081"/>
    </source>
</evidence>
<dbReference type="Gene3D" id="2.170.130.10">
    <property type="entry name" value="TonB-dependent receptor, plug domain"/>
    <property type="match status" value="1"/>
</dbReference>
<evidence type="ECO:0000259" key="3">
    <source>
        <dbReference type="Pfam" id="PF07715"/>
    </source>
</evidence>
<dbReference type="InterPro" id="IPR039426">
    <property type="entry name" value="TonB-dep_rcpt-like"/>
</dbReference>
<dbReference type="SUPFAM" id="SSF56935">
    <property type="entry name" value="Porins"/>
    <property type="match status" value="1"/>
</dbReference>
<keyword evidence="4" id="KW-0675">Receptor</keyword>
<dbReference type="PROSITE" id="PS52016">
    <property type="entry name" value="TONB_DEPENDENT_REC_3"/>
    <property type="match status" value="1"/>
</dbReference>
<keyword evidence="1" id="KW-0472">Membrane</keyword>
<keyword evidence="1" id="KW-0813">Transport</keyword>
<protein>
    <submittedName>
        <fullName evidence="4">TonB-dependent receptor</fullName>
    </submittedName>
</protein>
<proteinExistence type="inferred from homology"/>
<dbReference type="InterPro" id="IPR023997">
    <property type="entry name" value="TonB-dep_OMP_SusC/RagA_CS"/>
</dbReference>
<evidence type="ECO:0000313" key="4">
    <source>
        <dbReference type="EMBL" id="GAA3972883.1"/>
    </source>
</evidence>
<dbReference type="NCBIfam" id="TIGR04057">
    <property type="entry name" value="SusC_RagA_signa"/>
    <property type="match status" value="1"/>
</dbReference>
<gene>
    <name evidence="4" type="ORF">GCM10022246_26500</name>
</gene>
<sequence length="941" mass="102601">MKSFLHTTAVCLTFLLAFTYQLFAQQRNVTGVVSDDSGQPLPGVSVMIKGTQQGTSTNGEGQYSLNVSSSSAILIFRAVGYATRELEARSSTINLSLKSTTGDLDEVVVKGFGTQQKKITVTGSVSTIGGKELISTSVSNISNMLVGNAPGVSGLQQSGEPGRNNAAITIRGVSTYAGSTDPLIVIDGVPEPPEQTYSRLNSMDANEIESINILKDASSTAVYGVRGANGVIIVTTKRGKLGKPVLSASTNFGFTTAANLPKNVSSYDFALMRNEAIRTEQSTYGVSAFNDYLFDSSDLWKFANNRDYTPAEVANYPGLTSTQRDALNASPALYYSSRDLFKDQFGGKGPQQQFNLNIAGGTEKVKYYTSLGYFSQGSILQNTDYYGANTKSTYDRYNFLSNFDINAVKNLAISVNLSGQFGTIVGPGIDGGTSLNDRYKIIMQYLYDTNAMMAPGIIDNKLINSIAGNPGTASNPLGRKIGSLLGNQNSIRNLLASGTETTYDSRLTGRIGAKYTMDYLTKGLSLRANVNYENNYSKATTYRVTLPEFSVRRNPIDPNILDFFGGERTSSGTFNPNPNHNSVNRTFYVDAGIDYARTFGNHSVTALVLANAQKYYLPIDNFNTPSGNMGLVGNVAYNYKERYLAEISVGYNGTEQFAEDKRFGLFPAYSLGWVASNESFFPKNDWITFLKFRGSYGLSGYDKIGGDRYVYLPSTFVINQPGYYFGNGDGSTPNTLTTGTNESKLGNPSVTWEEETKRNLGLEAKFFKNKLSLIIEGFKNDRTNIFTQPGTIPASYGVAVANVPRANLGIMNNKGYEVSLGWSETRGQVGYNINAYLSYAKNKIVYNAEALNPYPWMNTSGYSFGQYKGFVSDGFYNTPAELNNRPVLTYNGNQAALGDIRYKDINGDGLIDASDRVPIGYTNRALYDFSLKRASIIRALI</sequence>
<dbReference type="NCBIfam" id="TIGR04056">
    <property type="entry name" value="OMP_RagA_SusC"/>
    <property type="match status" value="1"/>
</dbReference>
<dbReference type="Gene3D" id="2.60.40.1120">
    <property type="entry name" value="Carboxypeptidase-like, regulatory domain"/>
    <property type="match status" value="1"/>
</dbReference>